<dbReference type="CDD" id="cd14014">
    <property type="entry name" value="STKc_PknB_like"/>
    <property type="match status" value="1"/>
</dbReference>
<dbReference type="SMART" id="SM00220">
    <property type="entry name" value="S_TKc"/>
    <property type="match status" value="1"/>
</dbReference>
<keyword evidence="8" id="KW-0472">Membrane</keyword>
<feature type="binding site" evidence="6">
    <location>
        <position position="43"/>
    </location>
    <ligand>
        <name>ATP</name>
        <dbReference type="ChEBI" id="CHEBI:30616"/>
    </ligand>
</feature>
<dbReference type="PROSITE" id="PS00107">
    <property type="entry name" value="PROTEIN_KINASE_ATP"/>
    <property type="match status" value="1"/>
</dbReference>
<dbReference type="RefSeq" id="WP_129891845.1">
    <property type="nucleotide sequence ID" value="NZ_CP035758.1"/>
</dbReference>
<dbReference type="GO" id="GO:0004674">
    <property type="term" value="F:protein serine/threonine kinase activity"/>
    <property type="evidence" value="ECO:0007669"/>
    <property type="project" value="UniProtKB-EC"/>
</dbReference>
<feature type="transmembrane region" description="Helical" evidence="8">
    <location>
        <begin position="559"/>
        <end position="577"/>
    </location>
</feature>
<dbReference type="EMBL" id="CP035758">
    <property type="protein sequence ID" value="QBD80783.1"/>
    <property type="molecule type" value="Genomic_DNA"/>
</dbReference>
<dbReference type="PANTHER" id="PTHR43289:SF6">
    <property type="entry name" value="SERINE_THREONINE-PROTEIN KINASE NEKL-3"/>
    <property type="match status" value="1"/>
</dbReference>
<evidence type="ECO:0000256" key="3">
    <source>
        <dbReference type="ARBA" id="ARBA00022741"/>
    </source>
</evidence>
<dbReference type="Gene3D" id="1.10.510.10">
    <property type="entry name" value="Transferase(Phosphotransferase) domain 1"/>
    <property type="match status" value="1"/>
</dbReference>
<evidence type="ECO:0000313" key="10">
    <source>
        <dbReference type="EMBL" id="QBD80783.1"/>
    </source>
</evidence>
<keyword evidence="8" id="KW-1133">Transmembrane helix</keyword>
<dbReference type="GO" id="GO:0005524">
    <property type="term" value="F:ATP binding"/>
    <property type="evidence" value="ECO:0007669"/>
    <property type="project" value="UniProtKB-UniRule"/>
</dbReference>
<keyword evidence="4" id="KW-0418">Kinase</keyword>
<evidence type="ECO:0000256" key="4">
    <source>
        <dbReference type="ARBA" id="ARBA00022777"/>
    </source>
</evidence>
<dbReference type="OrthoDB" id="9801841at2"/>
<keyword evidence="11" id="KW-1185">Reference proteome</keyword>
<evidence type="ECO:0000256" key="1">
    <source>
        <dbReference type="ARBA" id="ARBA00012513"/>
    </source>
</evidence>
<keyword evidence="3 6" id="KW-0547">Nucleotide-binding</keyword>
<evidence type="ECO:0000256" key="7">
    <source>
        <dbReference type="SAM" id="MobiDB-lite"/>
    </source>
</evidence>
<feature type="transmembrane region" description="Helical" evidence="8">
    <location>
        <begin position="597"/>
        <end position="615"/>
    </location>
</feature>
<dbReference type="InterPro" id="IPR008271">
    <property type="entry name" value="Ser/Thr_kinase_AS"/>
</dbReference>
<organism evidence="10 11">
    <name type="scientific">Ktedonosporobacter rubrisoli</name>
    <dbReference type="NCBI Taxonomy" id="2509675"/>
    <lineage>
        <taxon>Bacteria</taxon>
        <taxon>Bacillati</taxon>
        <taxon>Chloroflexota</taxon>
        <taxon>Ktedonobacteria</taxon>
        <taxon>Ktedonobacterales</taxon>
        <taxon>Ktedonosporobacteraceae</taxon>
        <taxon>Ktedonosporobacter</taxon>
    </lineage>
</organism>
<dbReference type="PANTHER" id="PTHR43289">
    <property type="entry name" value="MITOGEN-ACTIVATED PROTEIN KINASE KINASE KINASE 20-RELATED"/>
    <property type="match status" value="1"/>
</dbReference>
<name>A0A4P6JZ63_KTERU</name>
<feature type="compositionally biased region" description="Pro residues" evidence="7">
    <location>
        <begin position="315"/>
        <end position="326"/>
    </location>
</feature>
<feature type="region of interest" description="Disordered" evidence="7">
    <location>
        <begin position="308"/>
        <end position="408"/>
    </location>
</feature>
<dbReference type="Gene3D" id="3.30.200.20">
    <property type="entry name" value="Phosphorylase Kinase, domain 1"/>
    <property type="match status" value="1"/>
</dbReference>
<dbReference type="InterPro" id="IPR017441">
    <property type="entry name" value="Protein_kinase_ATP_BS"/>
</dbReference>
<reference evidence="10 11" key="1">
    <citation type="submission" date="2019-01" db="EMBL/GenBank/DDBJ databases">
        <title>Ktedonosporobacter rubrisoli SCAWS-G2.</title>
        <authorList>
            <person name="Huang Y."/>
            <person name="Yan B."/>
        </authorList>
    </citation>
    <scope>NUCLEOTIDE SEQUENCE [LARGE SCALE GENOMIC DNA]</scope>
    <source>
        <strain evidence="10 11">SCAWS-G2</strain>
    </source>
</reference>
<feature type="transmembrane region" description="Helical" evidence="8">
    <location>
        <begin position="523"/>
        <end position="552"/>
    </location>
</feature>
<keyword evidence="8" id="KW-0812">Transmembrane</keyword>
<evidence type="ECO:0000256" key="6">
    <source>
        <dbReference type="PROSITE-ProRule" id="PRU10141"/>
    </source>
</evidence>
<keyword evidence="5 6" id="KW-0067">ATP-binding</keyword>
<dbReference type="Proteomes" id="UP000290365">
    <property type="component" value="Chromosome"/>
</dbReference>
<evidence type="ECO:0000256" key="8">
    <source>
        <dbReference type="SAM" id="Phobius"/>
    </source>
</evidence>
<dbReference type="KEGG" id="kbs:EPA93_34380"/>
<keyword evidence="2" id="KW-0808">Transferase</keyword>
<evidence type="ECO:0000256" key="5">
    <source>
        <dbReference type="ARBA" id="ARBA00022840"/>
    </source>
</evidence>
<evidence type="ECO:0000313" key="11">
    <source>
        <dbReference type="Proteomes" id="UP000290365"/>
    </source>
</evidence>
<proteinExistence type="predicted"/>
<evidence type="ECO:0000256" key="2">
    <source>
        <dbReference type="ARBA" id="ARBA00022679"/>
    </source>
</evidence>
<feature type="domain" description="Protein kinase" evidence="9">
    <location>
        <begin position="13"/>
        <end position="287"/>
    </location>
</feature>
<feature type="compositionally biased region" description="Polar residues" evidence="7">
    <location>
        <begin position="329"/>
        <end position="341"/>
    </location>
</feature>
<dbReference type="Pfam" id="PF00069">
    <property type="entry name" value="Pkinase"/>
    <property type="match status" value="1"/>
</dbReference>
<evidence type="ECO:0000259" key="9">
    <source>
        <dbReference type="PROSITE" id="PS50011"/>
    </source>
</evidence>
<sequence>MEQDRAGQQLGYYRLTHSLGSGGFATVYEGEHTALKNYRAAIKVIKETALTDRARDNFLREANTIRQLIHPHIVRVLECGVEVKSHGSIPYIVMSLAEKGNVRKLYPKGEQLPLRVIQSYIKQTAEALHFAHSKGFVHCDIKPENMLVNALDEILLSDFGIADISHTADISVLEKENPVYSKMLMGTVSYMAPERFKHQIRRSSDQYSLGVVTYEWLVGERPFIGSEEQITVQQLQSPPPPIRPRRPEVTPELENVVMKALAKEPEERFPTVKDFAQALERAIQAILAKQHPGQPVLAVSGHGNAPIIPQEVKPVPKPATASPPPARQSLPTQTPVLAQRQTEPDSPLKPQPWPVPAQKQTEPEADRFPTEPAANQKQANADISMEQDEQDDMPTQPASFQSAPDLIPTRPVSATPVFSKTPFQLEPVELQAPDPSPQIIHKLAAPQQRPRGSSFAGLNDPAMSTTINVRLPEQAIQEGGFAEFTELFTVPTKVLRHWFALDAEFDRLREFRNFRTFGKLLNVLSAIGMGVLFHSWMVFLLCLCSLLAFLGCIHLVNRFLAILLGILLALYWAGIGLVLANQLPHIPFLTILPSPDLIAIVFFVVSAWLHINYVLRRVS</sequence>
<accession>A0A4P6JZ63</accession>
<dbReference type="PROSITE" id="PS00108">
    <property type="entry name" value="PROTEIN_KINASE_ST"/>
    <property type="match status" value="1"/>
</dbReference>
<dbReference type="EC" id="2.7.11.1" evidence="1"/>
<dbReference type="SUPFAM" id="SSF56112">
    <property type="entry name" value="Protein kinase-like (PK-like)"/>
    <property type="match status" value="1"/>
</dbReference>
<dbReference type="InterPro" id="IPR000719">
    <property type="entry name" value="Prot_kinase_dom"/>
</dbReference>
<dbReference type="InterPro" id="IPR011009">
    <property type="entry name" value="Kinase-like_dom_sf"/>
</dbReference>
<dbReference type="AlphaFoldDB" id="A0A4P6JZ63"/>
<protein>
    <recommendedName>
        <fullName evidence="1">non-specific serine/threonine protein kinase</fullName>
        <ecNumber evidence="1">2.7.11.1</ecNumber>
    </recommendedName>
</protein>
<gene>
    <name evidence="10" type="ORF">EPA93_34380</name>
</gene>
<dbReference type="PROSITE" id="PS50011">
    <property type="entry name" value="PROTEIN_KINASE_DOM"/>
    <property type="match status" value="1"/>
</dbReference>